<dbReference type="NCBIfam" id="NF004793">
    <property type="entry name" value="PRK06141.1"/>
    <property type="match status" value="1"/>
</dbReference>
<evidence type="ECO:0000313" key="2">
    <source>
        <dbReference type="Proteomes" id="UP001057998"/>
    </source>
</evidence>
<dbReference type="SUPFAM" id="SSF51735">
    <property type="entry name" value="NAD(P)-binding Rossmann-fold domains"/>
    <property type="match status" value="1"/>
</dbReference>
<keyword evidence="2" id="KW-1185">Reference proteome</keyword>
<dbReference type="InterPro" id="IPR036291">
    <property type="entry name" value="NAD(P)-bd_dom_sf"/>
</dbReference>
<dbReference type="InterPro" id="IPR023401">
    <property type="entry name" value="ODC_N"/>
</dbReference>
<reference evidence="1" key="1">
    <citation type="submission" date="2022-07" db="EMBL/GenBank/DDBJ databases">
        <title>Genome sequencing of Photobacterium atrarenae GJH2-4.</title>
        <authorList>
            <person name="Park S.-J."/>
        </authorList>
    </citation>
    <scope>NUCLEOTIDE SEQUENCE</scope>
    <source>
        <strain evidence="1">GJH2-4</strain>
    </source>
</reference>
<dbReference type="PANTHER" id="PTHR13812:SF19">
    <property type="entry name" value="KETIMINE REDUCTASE MU-CRYSTALLIN"/>
    <property type="match status" value="1"/>
</dbReference>
<name>A0ABY5GGC4_9GAMM</name>
<gene>
    <name evidence="1" type="ORF">NNL38_00630</name>
</gene>
<dbReference type="EMBL" id="CP101508">
    <property type="protein sequence ID" value="UTV27865.1"/>
    <property type="molecule type" value="Genomic_DNA"/>
</dbReference>
<proteinExistence type="predicted"/>
<accession>A0ABY5GGC4</accession>
<dbReference type="RefSeq" id="WP_255389120.1">
    <property type="nucleotide sequence ID" value="NZ_CP101508.1"/>
</dbReference>
<organism evidence="1 2">
    <name type="scientific">Photobacterium atrarenae</name>
    <dbReference type="NCBI Taxonomy" id="865757"/>
    <lineage>
        <taxon>Bacteria</taxon>
        <taxon>Pseudomonadati</taxon>
        <taxon>Pseudomonadota</taxon>
        <taxon>Gammaproteobacteria</taxon>
        <taxon>Vibrionales</taxon>
        <taxon>Vibrionaceae</taxon>
        <taxon>Photobacterium</taxon>
    </lineage>
</organism>
<dbReference type="InterPro" id="IPR003462">
    <property type="entry name" value="ODC_Mu_crystall"/>
</dbReference>
<dbReference type="PANTHER" id="PTHR13812">
    <property type="entry name" value="KETIMINE REDUCTASE MU-CRYSTALLIN"/>
    <property type="match status" value="1"/>
</dbReference>
<protein>
    <submittedName>
        <fullName evidence="1">Ornithine cyclodeaminase family protein</fullName>
    </submittedName>
</protein>
<dbReference type="PIRSF" id="PIRSF001439">
    <property type="entry name" value="CryM"/>
    <property type="match status" value="1"/>
</dbReference>
<dbReference type="Proteomes" id="UP001057998">
    <property type="component" value="Chromosome 1"/>
</dbReference>
<dbReference type="Pfam" id="PF02423">
    <property type="entry name" value="OCD_Mu_crystall"/>
    <property type="match status" value="1"/>
</dbReference>
<dbReference type="Gene3D" id="3.40.50.720">
    <property type="entry name" value="NAD(P)-binding Rossmann-like Domain"/>
    <property type="match status" value="1"/>
</dbReference>
<sequence>MQLNQNQVQDALPWQPLIDALRTMFTRDVVSPIRHHHTLSVPESPDATLLLMPAWLPGEYLGVKQVNVFPGNSAKNLPGLSSNYLLSCGQTGQLLAQIDGNELTARRTAAASALASSYLSREDSRTMLMVGAGRVARRLIPAHMSVRPLDTIHIWDINQAAAKQLATELRDRGINASACTDAELESVAREADLISCATLSTTPIIKGAWLKPGAHLDLVGSFTPTMREADNEAMQRAALFVDVKAAALVETGELILPIQDGAIDESHILAGFAELCSGAHTGRAALAAPDTAITAFKSVGDSREDLAAAVLAYQQMA</sequence>
<evidence type="ECO:0000313" key="1">
    <source>
        <dbReference type="EMBL" id="UTV27865.1"/>
    </source>
</evidence>
<dbReference type="Gene3D" id="3.30.1780.10">
    <property type="entry name" value="ornithine cyclodeaminase, domain 1"/>
    <property type="match status" value="1"/>
</dbReference>